<keyword evidence="7" id="KW-0378">Hydrolase</keyword>
<evidence type="ECO:0000256" key="7">
    <source>
        <dbReference type="ARBA" id="ARBA00022801"/>
    </source>
</evidence>
<evidence type="ECO:0000313" key="15">
    <source>
        <dbReference type="Proteomes" id="UP000317369"/>
    </source>
</evidence>
<keyword evidence="9 12" id="KW-1133">Transmembrane helix</keyword>
<feature type="transmembrane region" description="Helical" evidence="12">
    <location>
        <begin position="99"/>
        <end position="127"/>
    </location>
</feature>
<evidence type="ECO:0000256" key="10">
    <source>
        <dbReference type="ARBA" id="ARBA00023049"/>
    </source>
</evidence>
<keyword evidence="10 14" id="KW-0482">Metalloprotease</keyword>
<accession>A0A517YV28</accession>
<evidence type="ECO:0000313" key="14">
    <source>
        <dbReference type="EMBL" id="QDU34081.1"/>
    </source>
</evidence>
<protein>
    <submittedName>
        <fullName evidence="14">Zinc metalloprotease Rip3</fullName>
    </submittedName>
</protein>
<evidence type="ECO:0000256" key="9">
    <source>
        <dbReference type="ARBA" id="ARBA00022989"/>
    </source>
</evidence>
<dbReference type="InterPro" id="IPR008915">
    <property type="entry name" value="Peptidase_M50"/>
</dbReference>
<dbReference type="KEGG" id="pcor:KS4_21430"/>
<dbReference type="EMBL" id="CP036425">
    <property type="protein sequence ID" value="QDU34081.1"/>
    <property type="molecule type" value="Genomic_DNA"/>
</dbReference>
<keyword evidence="6" id="KW-0479">Metal-binding</keyword>
<gene>
    <name evidence="14" type="primary">rip3</name>
    <name evidence="14" type="ORF">KS4_21430</name>
</gene>
<evidence type="ECO:0000256" key="1">
    <source>
        <dbReference type="ARBA" id="ARBA00001947"/>
    </source>
</evidence>
<keyword evidence="5 12" id="KW-0812">Transmembrane</keyword>
<evidence type="ECO:0000256" key="6">
    <source>
        <dbReference type="ARBA" id="ARBA00022723"/>
    </source>
</evidence>
<dbReference type="GO" id="GO:0046872">
    <property type="term" value="F:metal ion binding"/>
    <property type="evidence" value="ECO:0007669"/>
    <property type="project" value="UniProtKB-KW"/>
</dbReference>
<feature type="transmembrane region" description="Helical" evidence="12">
    <location>
        <begin position="12"/>
        <end position="33"/>
    </location>
</feature>
<dbReference type="AlphaFoldDB" id="A0A517YV28"/>
<dbReference type="GO" id="GO:0016020">
    <property type="term" value="C:membrane"/>
    <property type="evidence" value="ECO:0007669"/>
    <property type="project" value="UniProtKB-SubCell"/>
</dbReference>
<feature type="transmembrane region" description="Helical" evidence="12">
    <location>
        <begin position="39"/>
        <end position="60"/>
    </location>
</feature>
<keyword evidence="8" id="KW-0862">Zinc</keyword>
<keyword evidence="4 14" id="KW-0645">Protease</keyword>
<proteinExistence type="inferred from homology"/>
<keyword evidence="15" id="KW-1185">Reference proteome</keyword>
<evidence type="ECO:0000256" key="5">
    <source>
        <dbReference type="ARBA" id="ARBA00022692"/>
    </source>
</evidence>
<name>A0A517YV28_9BACT</name>
<reference evidence="14 15" key="1">
    <citation type="submission" date="2019-02" db="EMBL/GenBank/DDBJ databases">
        <title>Deep-cultivation of Planctomycetes and their phenomic and genomic characterization uncovers novel biology.</title>
        <authorList>
            <person name="Wiegand S."/>
            <person name="Jogler M."/>
            <person name="Boedeker C."/>
            <person name="Pinto D."/>
            <person name="Vollmers J."/>
            <person name="Rivas-Marin E."/>
            <person name="Kohn T."/>
            <person name="Peeters S.H."/>
            <person name="Heuer A."/>
            <person name="Rast P."/>
            <person name="Oberbeckmann S."/>
            <person name="Bunk B."/>
            <person name="Jeske O."/>
            <person name="Meyerdierks A."/>
            <person name="Storesund J.E."/>
            <person name="Kallscheuer N."/>
            <person name="Luecker S."/>
            <person name="Lage O.M."/>
            <person name="Pohl T."/>
            <person name="Merkel B.J."/>
            <person name="Hornburger P."/>
            <person name="Mueller R.-W."/>
            <person name="Bruemmer F."/>
            <person name="Labrenz M."/>
            <person name="Spormann A.M."/>
            <person name="Op den Camp H."/>
            <person name="Overmann J."/>
            <person name="Amann R."/>
            <person name="Jetten M.S.M."/>
            <person name="Mascher T."/>
            <person name="Medema M.H."/>
            <person name="Devos D.P."/>
            <person name="Kaster A.-K."/>
            <person name="Ovreas L."/>
            <person name="Rohde M."/>
            <person name="Galperin M.Y."/>
            <person name="Jogler C."/>
        </authorList>
    </citation>
    <scope>NUCLEOTIDE SEQUENCE [LARGE SCALE GENOMIC DNA]</scope>
    <source>
        <strain evidence="14 15">KS4</strain>
    </source>
</reference>
<sequence length="251" mass="28085">MLEMRNGSWRLFQFRGITVWLHWSWLVVAGIFFVLPGTIFSENIFVGIFTYLGLFGIVLIHEFGHALACRSVGGKADTIMLWPLGGIAFVQPPQRPGAVLWSIAAGPLVNVVLLPILFGLYLLAAFLIPTTPEGIPTTILGSNLIEIVYWLNSINLVLLIFNMLPIYPLDGGQILQAILWFFIGRSRSLQITSAIGLVCAIVGGILALMSGRTWLFIIAIFVGWQAYNGYRVSQIMAQQENQYRFDPWNRR</sequence>
<comment type="similarity">
    <text evidence="3">Belongs to the peptidase M50B family.</text>
</comment>
<evidence type="ECO:0000256" key="4">
    <source>
        <dbReference type="ARBA" id="ARBA00022670"/>
    </source>
</evidence>
<organism evidence="14 15">
    <name type="scientific">Poriferisphaera corsica</name>
    <dbReference type="NCBI Taxonomy" id="2528020"/>
    <lineage>
        <taxon>Bacteria</taxon>
        <taxon>Pseudomonadati</taxon>
        <taxon>Planctomycetota</taxon>
        <taxon>Phycisphaerae</taxon>
        <taxon>Phycisphaerales</taxon>
        <taxon>Phycisphaeraceae</taxon>
        <taxon>Poriferisphaera</taxon>
    </lineage>
</organism>
<feature type="transmembrane region" description="Helical" evidence="12">
    <location>
        <begin position="214"/>
        <end position="230"/>
    </location>
</feature>
<evidence type="ECO:0000256" key="2">
    <source>
        <dbReference type="ARBA" id="ARBA00004141"/>
    </source>
</evidence>
<feature type="transmembrane region" description="Helical" evidence="12">
    <location>
        <begin position="188"/>
        <end position="208"/>
    </location>
</feature>
<dbReference type="GO" id="GO:0008237">
    <property type="term" value="F:metallopeptidase activity"/>
    <property type="evidence" value="ECO:0007669"/>
    <property type="project" value="UniProtKB-KW"/>
</dbReference>
<feature type="transmembrane region" description="Helical" evidence="12">
    <location>
        <begin position="147"/>
        <end position="167"/>
    </location>
</feature>
<comment type="cofactor">
    <cofactor evidence="1">
        <name>Zn(2+)</name>
        <dbReference type="ChEBI" id="CHEBI:29105"/>
    </cofactor>
</comment>
<keyword evidence="11 12" id="KW-0472">Membrane</keyword>
<dbReference type="PANTHER" id="PTHR39188:SF3">
    <property type="entry name" value="STAGE IV SPORULATION PROTEIN FB"/>
    <property type="match status" value="1"/>
</dbReference>
<evidence type="ECO:0000256" key="8">
    <source>
        <dbReference type="ARBA" id="ARBA00022833"/>
    </source>
</evidence>
<evidence type="ECO:0000259" key="13">
    <source>
        <dbReference type="Pfam" id="PF02163"/>
    </source>
</evidence>
<feature type="domain" description="Peptidase M50" evidence="13">
    <location>
        <begin position="51"/>
        <end position="198"/>
    </location>
</feature>
<evidence type="ECO:0000256" key="3">
    <source>
        <dbReference type="ARBA" id="ARBA00007931"/>
    </source>
</evidence>
<evidence type="ECO:0000256" key="11">
    <source>
        <dbReference type="ARBA" id="ARBA00023136"/>
    </source>
</evidence>
<evidence type="ECO:0000256" key="12">
    <source>
        <dbReference type="SAM" id="Phobius"/>
    </source>
</evidence>
<comment type="subcellular location">
    <subcellularLocation>
        <location evidence="2">Membrane</location>
        <topology evidence="2">Multi-pass membrane protein</topology>
    </subcellularLocation>
</comment>
<dbReference type="RefSeq" id="WP_200761149.1">
    <property type="nucleotide sequence ID" value="NZ_CP036425.1"/>
</dbReference>
<dbReference type="PANTHER" id="PTHR39188">
    <property type="entry name" value="MEMBRANE-ASSOCIATED ZINC METALLOPROTEASE M50B"/>
    <property type="match status" value="1"/>
</dbReference>
<dbReference type="Proteomes" id="UP000317369">
    <property type="component" value="Chromosome"/>
</dbReference>
<dbReference type="GO" id="GO:0006508">
    <property type="term" value="P:proteolysis"/>
    <property type="evidence" value="ECO:0007669"/>
    <property type="project" value="UniProtKB-KW"/>
</dbReference>
<dbReference type="Pfam" id="PF02163">
    <property type="entry name" value="Peptidase_M50"/>
    <property type="match status" value="1"/>
</dbReference>